<feature type="transmembrane region" description="Helical" evidence="1">
    <location>
        <begin position="29"/>
        <end position="46"/>
    </location>
</feature>
<keyword evidence="1" id="KW-0472">Membrane</keyword>
<dbReference type="EMBL" id="BK059106">
    <property type="protein sequence ID" value="DAE31235.1"/>
    <property type="molecule type" value="Genomic_DNA"/>
</dbReference>
<organism evidence="2">
    <name type="scientific">virus sp. ctHG14</name>
    <dbReference type="NCBI Taxonomy" id="2827626"/>
    <lineage>
        <taxon>Viruses</taxon>
    </lineage>
</organism>
<sequence>MQIIKIVLCVVMLLAQLLCYIGPKRTRTLFGALWIISLILLWVLILL</sequence>
<evidence type="ECO:0000313" key="2">
    <source>
        <dbReference type="EMBL" id="DAE31235.1"/>
    </source>
</evidence>
<keyword evidence="1" id="KW-0812">Transmembrane</keyword>
<accession>A0A8S5RJ81</accession>
<evidence type="ECO:0000256" key="1">
    <source>
        <dbReference type="SAM" id="Phobius"/>
    </source>
</evidence>
<keyword evidence="1" id="KW-1133">Transmembrane helix</keyword>
<protein>
    <submittedName>
        <fullName evidence="2">Uncharacterized protein</fullName>
    </submittedName>
</protein>
<name>A0A8S5RJ81_9VIRU</name>
<reference evidence="2" key="1">
    <citation type="journal article" date="2021" name="Proc. Natl. Acad. Sci. U.S.A.">
        <title>A Catalog of Tens of Thousands of Viruses from Human Metagenomes Reveals Hidden Associations with Chronic Diseases.</title>
        <authorList>
            <person name="Tisza M.J."/>
            <person name="Buck C.B."/>
        </authorList>
    </citation>
    <scope>NUCLEOTIDE SEQUENCE</scope>
    <source>
        <strain evidence="2">CtHG14</strain>
    </source>
</reference>
<proteinExistence type="predicted"/>